<dbReference type="InterPro" id="IPR037108">
    <property type="entry name" value="TM1727-like_C_sf"/>
</dbReference>
<dbReference type="Pfam" id="PF10728">
    <property type="entry name" value="DUF2520"/>
    <property type="match status" value="1"/>
</dbReference>
<dbReference type="RefSeq" id="WP_071136162.1">
    <property type="nucleotide sequence ID" value="NZ_DUQN01000028.1"/>
</dbReference>
<feature type="domain" description="Putative oxidoreductase/dehydrogenase Rossmann-like" evidence="1">
    <location>
        <begin position="2"/>
        <end position="117"/>
    </location>
</feature>
<dbReference type="AlphaFoldDB" id="A0A1G4G4R0"/>
<protein>
    <recommendedName>
        <fullName evidence="5">DUF2520 domain-containing protein</fullName>
    </recommendedName>
</protein>
<dbReference type="SUPFAM" id="SSF48179">
    <property type="entry name" value="6-phosphogluconate dehydrogenase C-terminal domain-like"/>
    <property type="match status" value="1"/>
</dbReference>
<evidence type="ECO:0000259" key="1">
    <source>
        <dbReference type="Pfam" id="PF10727"/>
    </source>
</evidence>
<dbReference type="Gene3D" id="3.40.50.720">
    <property type="entry name" value="NAD(P)-binding Rossmann-like Domain"/>
    <property type="match status" value="1"/>
</dbReference>
<dbReference type="InterPro" id="IPR008927">
    <property type="entry name" value="6-PGluconate_DH-like_C_sf"/>
</dbReference>
<dbReference type="Gene3D" id="1.10.1040.20">
    <property type="entry name" value="ProC-like, C-terminal domain"/>
    <property type="match status" value="1"/>
</dbReference>
<dbReference type="InterPro" id="IPR036291">
    <property type="entry name" value="NAD(P)-bd_dom_sf"/>
</dbReference>
<keyword evidence="4" id="KW-1185">Reference proteome</keyword>
<evidence type="ECO:0008006" key="5">
    <source>
        <dbReference type="Google" id="ProtNLM"/>
    </source>
</evidence>
<sequence length="279" mass="30557">MKIAFIGAGKVSAALGLYFKNNGFEIGGYYSIGGASAGKAAQLTSSTHYSSLERLINDNQLIWIATPDDQIEKVVQQISHLEITGKTDKLILHVSGVYSLSILDPLKVTGYQTGSAHPLLAFGDPVVTQQTLHGAWFAVEKGEEDNGRLNLLLESCGNPTFTVTPGRKPLYHAAACLLSNYLVTLMDASYRIFERSGLPADKVREATWPLFESVVRNLNEKEPKEALTGPVKRGDSNTVRLHLESLRIHMPEMSALYTLLGKETVRLSGNHSLEALFEE</sequence>
<organism evidence="3 4">
    <name type="scientific">Petrimonas mucosa</name>
    <dbReference type="NCBI Taxonomy" id="1642646"/>
    <lineage>
        <taxon>Bacteria</taxon>
        <taxon>Pseudomonadati</taxon>
        <taxon>Bacteroidota</taxon>
        <taxon>Bacteroidia</taxon>
        <taxon>Bacteroidales</taxon>
        <taxon>Dysgonomonadaceae</taxon>
        <taxon>Petrimonas</taxon>
    </lineage>
</organism>
<dbReference type="KEGG" id="pmuc:ING2E5A_0661"/>
<evidence type="ECO:0000313" key="4">
    <source>
        <dbReference type="Proteomes" id="UP000178485"/>
    </source>
</evidence>
<gene>
    <name evidence="3" type="ORF">ING2E5A_0661</name>
</gene>
<accession>A0A1G4G4R0</accession>
<dbReference type="PANTHER" id="PTHR40459:SF1">
    <property type="entry name" value="CONSERVED HYPOTHETICAL ALANINE AND LEUCINE RICH PROTEIN"/>
    <property type="match status" value="1"/>
</dbReference>
<dbReference type="STRING" id="1642646.ING2E5A_0661"/>
<dbReference type="Pfam" id="PF10727">
    <property type="entry name" value="Rossmann-like"/>
    <property type="match status" value="1"/>
</dbReference>
<reference evidence="3 4" key="1">
    <citation type="submission" date="2016-08" db="EMBL/GenBank/DDBJ databases">
        <authorList>
            <person name="Seilhamer J.J."/>
        </authorList>
    </citation>
    <scope>NUCLEOTIDE SEQUENCE [LARGE SCALE GENOMIC DNA]</scope>
    <source>
        <strain evidence="3">ING2-E5A</strain>
    </source>
</reference>
<proteinExistence type="predicted"/>
<evidence type="ECO:0000259" key="2">
    <source>
        <dbReference type="Pfam" id="PF10728"/>
    </source>
</evidence>
<dbReference type="InterPro" id="IPR018931">
    <property type="entry name" value="DUF2520"/>
</dbReference>
<evidence type="ECO:0000313" key="3">
    <source>
        <dbReference type="EMBL" id="SCM55972.1"/>
    </source>
</evidence>
<dbReference type="InterPro" id="IPR019665">
    <property type="entry name" value="OxRdtase/DH_put_Rossmann_dom"/>
</dbReference>
<dbReference type="PANTHER" id="PTHR40459">
    <property type="entry name" value="CONSERVED HYPOTHETICAL ALANINE AND LEUCINE RICH PROTEIN"/>
    <property type="match status" value="1"/>
</dbReference>
<dbReference type="EMBL" id="LT608328">
    <property type="protein sequence ID" value="SCM55972.1"/>
    <property type="molecule type" value="Genomic_DNA"/>
</dbReference>
<dbReference type="Proteomes" id="UP000178485">
    <property type="component" value="Chromosome i"/>
</dbReference>
<feature type="domain" description="DUF2520" evidence="2">
    <location>
        <begin position="136"/>
        <end position="264"/>
    </location>
</feature>
<name>A0A1G4G4R0_9BACT</name>
<dbReference type="SUPFAM" id="SSF51735">
    <property type="entry name" value="NAD(P)-binding Rossmann-fold domains"/>
    <property type="match status" value="1"/>
</dbReference>